<feature type="transmembrane region" description="Helical" evidence="7">
    <location>
        <begin position="286"/>
        <end position="303"/>
    </location>
</feature>
<dbReference type="EMBL" id="BDUF01000043">
    <property type="protein sequence ID" value="GAX89947.1"/>
    <property type="molecule type" value="Genomic_DNA"/>
</dbReference>
<evidence type="ECO:0000256" key="5">
    <source>
        <dbReference type="ARBA" id="ARBA00022989"/>
    </source>
</evidence>
<keyword evidence="5 7" id="KW-1133">Transmembrane helix</keyword>
<feature type="transmembrane region" description="Helical" evidence="7">
    <location>
        <begin position="315"/>
        <end position="333"/>
    </location>
</feature>
<dbReference type="Gene3D" id="1.20.1540.10">
    <property type="entry name" value="Rhomboid-like"/>
    <property type="match status" value="1"/>
</dbReference>
<dbReference type="GO" id="GO:0004252">
    <property type="term" value="F:serine-type endopeptidase activity"/>
    <property type="evidence" value="ECO:0007669"/>
    <property type="project" value="InterPro"/>
</dbReference>
<comment type="caution">
    <text evidence="9">The sequence shown here is derived from an EMBL/GenBank/DDBJ whole genome shotgun (WGS) entry which is preliminary data.</text>
</comment>
<feature type="transmembrane region" description="Helical" evidence="7">
    <location>
        <begin position="263"/>
        <end position="280"/>
    </location>
</feature>
<evidence type="ECO:0000313" key="10">
    <source>
        <dbReference type="Proteomes" id="UP000217785"/>
    </source>
</evidence>
<evidence type="ECO:0000256" key="1">
    <source>
        <dbReference type="ARBA" id="ARBA00004141"/>
    </source>
</evidence>
<evidence type="ECO:0000256" key="3">
    <source>
        <dbReference type="ARBA" id="ARBA00022692"/>
    </source>
</evidence>
<gene>
    <name evidence="9" type="ORF">EFBL_1573</name>
</gene>
<dbReference type="InterPro" id="IPR022764">
    <property type="entry name" value="Peptidase_S54_rhomboid_dom"/>
</dbReference>
<sequence length="388" mass="43379">MNAFELALARILVRQKGYTWFPPGVLFPELSLFKSSGSRGVLIRVVRGPEVASLQDLLDTSFEEAREILRDHPYRGITVVQLITYPATPNPQQLASLRKLERHEWGPDISVYSAWVGLDKKVMSTNLPWFSRGVLSRKAVLEAANISEDPILLQEMQQDILQTMKQRQAEWQNIYVQNSSKAVFSMLAIIVGTFFWMSVSGEEQFYDTLIRFGAKENSRILEGEYWRLVSPMFLHLNMLHLLVNSFALYSLRDSEWIYGSNRFLLIFLVSGLSGNIASFALSPYPAVGASGAIFGILGSLLYFGTQYRDLFRRTMGSAVWTTLFINLLLGFIIPQISNSGHIGGLIGGFLASAAIGLPKRGFRYHQPLAAIVLGALLAGGLWLGFTFP</sequence>
<dbReference type="PANTHER" id="PTHR43731">
    <property type="entry name" value="RHOMBOID PROTEASE"/>
    <property type="match status" value="1"/>
</dbReference>
<dbReference type="OrthoDB" id="9813074at2"/>
<protein>
    <submittedName>
        <fullName evidence="9">Rhomboid family intramembrane serine protease</fullName>
    </submittedName>
</protein>
<evidence type="ECO:0000256" key="6">
    <source>
        <dbReference type="ARBA" id="ARBA00023136"/>
    </source>
</evidence>
<proteinExistence type="inferred from homology"/>
<dbReference type="PANTHER" id="PTHR43731:SF14">
    <property type="entry name" value="PRESENILIN-ASSOCIATED RHOMBOID-LIKE PROTEIN, MITOCHONDRIAL"/>
    <property type="match status" value="1"/>
</dbReference>
<feature type="transmembrane region" description="Helical" evidence="7">
    <location>
        <begin position="182"/>
        <end position="199"/>
    </location>
</feature>
<evidence type="ECO:0000256" key="2">
    <source>
        <dbReference type="ARBA" id="ARBA00009045"/>
    </source>
</evidence>
<feature type="domain" description="Peptidase S54 rhomboid" evidence="8">
    <location>
        <begin position="223"/>
        <end position="354"/>
    </location>
</feature>
<name>A0A292YGY8_9BACL</name>
<dbReference type="Pfam" id="PF01694">
    <property type="entry name" value="Rhomboid"/>
    <property type="match status" value="1"/>
</dbReference>
<dbReference type="GO" id="GO:0006508">
    <property type="term" value="P:proteolysis"/>
    <property type="evidence" value="ECO:0007669"/>
    <property type="project" value="UniProtKB-KW"/>
</dbReference>
<keyword evidence="9" id="KW-0645">Protease</keyword>
<dbReference type="AlphaFoldDB" id="A0A292YGY8"/>
<feature type="transmembrane region" description="Helical" evidence="7">
    <location>
        <begin position="369"/>
        <end position="387"/>
    </location>
</feature>
<dbReference type="InterPro" id="IPR050925">
    <property type="entry name" value="Rhomboid_protease_S54"/>
</dbReference>
<keyword evidence="3 7" id="KW-0812">Transmembrane</keyword>
<dbReference type="InterPro" id="IPR035952">
    <property type="entry name" value="Rhomboid-like_sf"/>
</dbReference>
<comment type="subcellular location">
    <subcellularLocation>
        <location evidence="1">Membrane</location>
        <topology evidence="1">Multi-pass membrane protein</topology>
    </subcellularLocation>
</comment>
<evidence type="ECO:0000313" key="9">
    <source>
        <dbReference type="EMBL" id="GAX89947.1"/>
    </source>
</evidence>
<keyword evidence="10" id="KW-1185">Reference proteome</keyword>
<evidence type="ECO:0000256" key="4">
    <source>
        <dbReference type="ARBA" id="ARBA00022801"/>
    </source>
</evidence>
<evidence type="ECO:0000259" key="8">
    <source>
        <dbReference type="Pfam" id="PF01694"/>
    </source>
</evidence>
<evidence type="ECO:0000256" key="7">
    <source>
        <dbReference type="SAM" id="Phobius"/>
    </source>
</evidence>
<accession>A0A292YGY8</accession>
<dbReference type="Proteomes" id="UP000217785">
    <property type="component" value="Unassembled WGS sequence"/>
</dbReference>
<comment type="similarity">
    <text evidence="2">Belongs to the peptidase S54 family.</text>
</comment>
<keyword evidence="4" id="KW-0378">Hydrolase</keyword>
<organism evidence="9 10">
    <name type="scientific">Effusibacillus lacus</name>
    <dbReference type="NCBI Taxonomy" id="1348429"/>
    <lineage>
        <taxon>Bacteria</taxon>
        <taxon>Bacillati</taxon>
        <taxon>Bacillota</taxon>
        <taxon>Bacilli</taxon>
        <taxon>Bacillales</taxon>
        <taxon>Alicyclobacillaceae</taxon>
        <taxon>Effusibacillus</taxon>
    </lineage>
</organism>
<feature type="transmembrane region" description="Helical" evidence="7">
    <location>
        <begin position="232"/>
        <end position="251"/>
    </location>
</feature>
<dbReference type="SUPFAM" id="SSF144091">
    <property type="entry name" value="Rhomboid-like"/>
    <property type="match status" value="1"/>
</dbReference>
<dbReference type="RefSeq" id="WP_096181655.1">
    <property type="nucleotide sequence ID" value="NZ_BDUF01000043.1"/>
</dbReference>
<dbReference type="GO" id="GO:0016020">
    <property type="term" value="C:membrane"/>
    <property type="evidence" value="ECO:0007669"/>
    <property type="project" value="UniProtKB-SubCell"/>
</dbReference>
<keyword evidence="6 7" id="KW-0472">Membrane</keyword>
<reference evidence="10" key="1">
    <citation type="submission" date="2017-07" db="EMBL/GenBank/DDBJ databases">
        <title>Draft genome sequence of Effusibacillus lacus strain skLN1.</title>
        <authorList>
            <person name="Watanabe M."/>
            <person name="Kojima H."/>
            <person name="Fukui M."/>
        </authorList>
    </citation>
    <scope>NUCLEOTIDE SEQUENCE [LARGE SCALE GENOMIC DNA]</scope>
    <source>
        <strain evidence="10">skLN1</strain>
    </source>
</reference>
<feature type="transmembrane region" description="Helical" evidence="7">
    <location>
        <begin position="339"/>
        <end position="357"/>
    </location>
</feature>